<evidence type="ECO:0000313" key="5">
    <source>
        <dbReference type="EMBL" id="MFC4834038.1"/>
    </source>
</evidence>
<comment type="subcellular location">
    <subcellularLocation>
        <location evidence="1">Golgi apparatus membrane</location>
        <topology evidence="1">Peripheral membrane protein</topology>
        <orientation evidence="1">Cytoplasmic side</orientation>
    </subcellularLocation>
</comment>
<dbReference type="Proteomes" id="UP001595909">
    <property type="component" value="Unassembled WGS sequence"/>
</dbReference>
<keyword evidence="3" id="KW-0446">Lipid-binding</keyword>
<dbReference type="Gene3D" id="1.10.3630.10">
    <property type="entry name" value="yeast vps74-n-term truncation variant domain like"/>
    <property type="match status" value="1"/>
</dbReference>
<comment type="caution">
    <text evidence="5">The sequence shown here is derived from an EMBL/GenBank/DDBJ whole genome shotgun (WGS) entry which is preliminary data.</text>
</comment>
<dbReference type="InterPro" id="IPR008628">
    <property type="entry name" value="GPP34-like"/>
</dbReference>
<evidence type="ECO:0000256" key="1">
    <source>
        <dbReference type="ARBA" id="ARBA00004255"/>
    </source>
</evidence>
<sequence length="223" mass="23573">MLIAEDLLLLLTADDSGKLAADGTNVNIALGGALLAELSLLMRVDVAGSDEQVREGRLAVRDSSPTGDGVLDEALATVGHKEGEKPQSVVATLGKRVRPRLYERLAEGGLVRAEQGRILGIFPVHRWPAEHADHETALRADVLTALRHGVTTDARTRALISLLCALKAVHKAVASESVGLSRRELNERAKRIAGDDWVGKAVRSAINSEDAAIYAGGGAAHGF</sequence>
<accession>A0ABV9RJT2</accession>
<keyword evidence="2" id="KW-0333">Golgi apparatus</keyword>
<dbReference type="EMBL" id="JBHSIM010000037">
    <property type="protein sequence ID" value="MFC4834038.1"/>
    <property type="molecule type" value="Genomic_DNA"/>
</dbReference>
<organism evidence="5 6">
    <name type="scientific">Actinomycetospora chibensis</name>
    <dbReference type="NCBI Taxonomy" id="663606"/>
    <lineage>
        <taxon>Bacteria</taxon>
        <taxon>Bacillati</taxon>
        <taxon>Actinomycetota</taxon>
        <taxon>Actinomycetes</taxon>
        <taxon>Pseudonocardiales</taxon>
        <taxon>Pseudonocardiaceae</taxon>
        <taxon>Actinomycetospora</taxon>
    </lineage>
</organism>
<dbReference type="PANTHER" id="PTHR12704:SF2">
    <property type="entry name" value="GOLGI PHOSPHOPROTEIN 3 HOMOLOG SAURON"/>
    <property type="match status" value="1"/>
</dbReference>
<protein>
    <submittedName>
        <fullName evidence="5">GPP34 family phosphoprotein</fullName>
    </submittedName>
</protein>
<keyword evidence="6" id="KW-1185">Reference proteome</keyword>
<name>A0ABV9RJT2_9PSEU</name>
<evidence type="ECO:0000256" key="2">
    <source>
        <dbReference type="ARBA" id="ARBA00023034"/>
    </source>
</evidence>
<evidence type="ECO:0000256" key="3">
    <source>
        <dbReference type="ARBA" id="ARBA00023121"/>
    </source>
</evidence>
<dbReference type="InterPro" id="IPR038261">
    <property type="entry name" value="GPP34-like_sf"/>
</dbReference>
<evidence type="ECO:0000256" key="4">
    <source>
        <dbReference type="ARBA" id="ARBA00023136"/>
    </source>
</evidence>
<dbReference type="Pfam" id="PF05719">
    <property type="entry name" value="GPP34"/>
    <property type="match status" value="1"/>
</dbReference>
<gene>
    <name evidence="5" type="ORF">ACFPEL_16605</name>
</gene>
<dbReference type="PANTHER" id="PTHR12704">
    <property type="entry name" value="TRANS-GOLGI PROTEIN GMX33"/>
    <property type="match status" value="1"/>
</dbReference>
<dbReference type="RefSeq" id="WP_274189363.1">
    <property type="nucleotide sequence ID" value="NZ_BAABHN010000037.1"/>
</dbReference>
<evidence type="ECO:0000313" key="6">
    <source>
        <dbReference type="Proteomes" id="UP001595909"/>
    </source>
</evidence>
<keyword evidence="4" id="KW-0472">Membrane</keyword>
<proteinExistence type="predicted"/>
<reference evidence="6" key="1">
    <citation type="journal article" date="2019" name="Int. J. Syst. Evol. Microbiol.">
        <title>The Global Catalogue of Microorganisms (GCM) 10K type strain sequencing project: providing services to taxonomists for standard genome sequencing and annotation.</title>
        <authorList>
            <consortium name="The Broad Institute Genomics Platform"/>
            <consortium name="The Broad Institute Genome Sequencing Center for Infectious Disease"/>
            <person name="Wu L."/>
            <person name="Ma J."/>
        </authorList>
    </citation>
    <scope>NUCLEOTIDE SEQUENCE [LARGE SCALE GENOMIC DNA]</scope>
    <source>
        <strain evidence="6">CCUG 50347</strain>
    </source>
</reference>